<dbReference type="Proteomes" id="UP000324222">
    <property type="component" value="Unassembled WGS sequence"/>
</dbReference>
<evidence type="ECO:0000313" key="2">
    <source>
        <dbReference type="EMBL" id="MPC63888.1"/>
    </source>
</evidence>
<evidence type="ECO:0000313" key="3">
    <source>
        <dbReference type="Proteomes" id="UP000324222"/>
    </source>
</evidence>
<sequence>MASSRATRPFIVSTHTTRLILTRPESLILNVLLFTLYITYITNVIFTNASLQRPQVLPLPLYKTLAGAAEFQLM</sequence>
<accession>A0A5B7H444</accession>
<protein>
    <submittedName>
        <fullName evidence="2">Uncharacterized protein</fullName>
    </submittedName>
</protein>
<keyword evidence="1" id="KW-1133">Transmembrane helix</keyword>
<comment type="caution">
    <text evidence="2">The sequence shown here is derived from an EMBL/GenBank/DDBJ whole genome shotgun (WGS) entry which is preliminary data.</text>
</comment>
<organism evidence="2 3">
    <name type="scientific">Portunus trituberculatus</name>
    <name type="common">Swimming crab</name>
    <name type="synonym">Neptunus trituberculatus</name>
    <dbReference type="NCBI Taxonomy" id="210409"/>
    <lineage>
        <taxon>Eukaryota</taxon>
        <taxon>Metazoa</taxon>
        <taxon>Ecdysozoa</taxon>
        <taxon>Arthropoda</taxon>
        <taxon>Crustacea</taxon>
        <taxon>Multicrustacea</taxon>
        <taxon>Malacostraca</taxon>
        <taxon>Eumalacostraca</taxon>
        <taxon>Eucarida</taxon>
        <taxon>Decapoda</taxon>
        <taxon>Pleocyemata</taxon>
        <taxon>Brachyura</taxon>
        <taxon>Eubrachyura</taxon>
        <taxon>Portunoidea</taxon>
        <taxon>Portunidae</taxon>
        <taxon>Portuninae</taxon>
        <taxon>Portunus</taxon>
    </lineage>
</organism>
<proteinExistence type="predicted"/>
<evidence type="ECO:0000256" key="1">
    <source>
        <dbReference type="SAM" id="Phobius"/>
    </source>
</evidence>
<dbReference type="AlphaFoldDB" id="A0A5B7H444"/>
<keyword evidence="1" id="KW-0472">Membrane</keyword>
<gene>
    <name evidence="2" type="ORF">E2C01_057996</name>
</gene>
<keyword evidence="1" id="KW-0812">Transmembrane</keyword>
<name>A0A5B7H444_PORTR</name>
<keyword evidence="3" id="KW-1185">Reference proteome</keyword>
<dbReference type="EMBL" id="VSRR010021383">
    <property type="protein sequence ID" value="MPC63888.1"/>
    <property type="molecule type" value="Genomic_DNA"/>
</dbReference>
<feature type="transmembrane region" description="Helical" evidence="1">
    <location>
        <begin position="27"/>
        <end position="46"/>
    </location>
</feature>
<reference evidence="2 3" key="1">
    <citation type="submission" date="2019-05" db="EMBL/GenBank/DDBJ databases">
        <title>Another draft genome of Portunus trituberculatus and its Hox gene families provides insights of decapod evolution.</title>
        <authorList>
            <person name="Jeong J.-H."/>
            <person name="Song I."/>
            <person name="Kim S."/>
            <person name="Choi T."/>
            <person name="Kim D."/>
            <person name="Ryu S."/>
            <person name="Kim W."/>
        </authorList>
    </citation>
    <scope>NUCLEOTIDE SEQUENCE [LARGE SCALE GENOMIC DNA]</scope>
    <source>
        <tissue evidence="2">Muscle</tissue>
    </source>
</reference>